<name>A0A8X6U5I1_NEPPI</name>
<sequence length="823" mass="97851">MAYSRKIPSLEENASAQVAVNLCQENAFKEVALCMEKSTHTDVIDQASPDSPDPEPAAVEFEISVQLTHFCEKREISRWESAVEKQCRRLTEGLPCRLKYKVQAWMYRIALEYLSYCRWQESFFGVSRNFLMDVLTAECWKIAGRLDEQKLVERLLKDERLTVLQRYRMACVYCLHEHIHELGNRLTQEKNQRILNTDPLFVRYFSNRMDGLEGEDFQKMKWWNNLTQEEKQSFSRNESNPQNDPFVHLWLKEIDGHEQERWLEAAMLALRYGNRAAVMTCWKKMEVCRREKMANEMAWRSLKEWQKIKKRLEKYAFRSENGFGLEDSPSIFVGYFTLPSYYSELMFFFLLQMDEEEQLTFFRQAFRSSCDIILECYLDWPHQDDFIPTISRLWGIMPMDTFGKCLLTLASKYVGDYRIEGFSSLGKRICNYDYRSLLQTLWKETPEEYKRFVFLDKDNDKLHYPVRNEGKMLLSTMLYKSPFQRKDEDLFKQIFCYQPLEQRKALMRSKTGETICDLLTRKEKWSFLNLLLDECFSKEEIPSFKMQFIQSNCCREMCLFKVQQNFENWVEDLMDWSLDSDTEKTQYKRALIKEEDGFLKRFFAFYSNGDVGHAKHIINFCEPLKEKRESTMGRFIKDTFSGLIEACKWEQLDAILVESLDSDGIRRFKQDLFSERGIALHYHCVFFIRELEEVERFYNWFDLSPDEIKKVKKDTLYIPEIFPFICSRLDGLIDEYGTPLSWCLADKEMALEFKKNVEERLTVHVSLKVEEYLDSLVSGNLCTVRKAVSMKKKREKKSSTSIEEGCSSPRKRFRSNIDIKNLT</sequence>
<reference evidence="1" key="1">
    <citation type="submission" date="2020-08" db="EMBL/GenBank/DDBJ databases">
        <title>Multicomponent nature underlies the extraordinary mechanical properties of spider dragline silk.</title>
        <authorList>
            <person name="Kono N."/>
            <person name="Nakamura H."/>
            <person name="Mori M."/>
            <person name="Yoshida Y."/>
            <person name="Ohtoshi R."/>
            <person name="Malay A.D."/>
            <person name="Moran D.A.P."/>
            <person name="Tomita M."/>
            <person name="Numata K."/>
            <person name="Arakawa K."/>
        </authorList>
    </citation>
    <scope>NUCLEOTIDE SEQUENCE</scope>
</reference>
<proteinExistence type="predicted"/>
<organism evidence="1 2">
    <name type="scientific">Nephila pilipes</name>
    <name type="common">Giant wood spider</name>
    <name type="synonym">Nephila maculata</name>
    <dbReference type="NCBI Taxonomy" id="299642"/>
    <lineage>
        <taxon>Eukaryota</taxon>
        <taxon>Metazoa</taxon>
        <taxon>Ecdysozoa</taxon>
        <taxon>Arthropoda</taxon>
        <taxon>Chelicerata</taxon>
        <taxon>Arachnida</taxon>
        <taxon>Araneae</taxon>
        <taxon>Araneomorphae</taxon>
        <taxon>Entelegynae</taxon>
        <taxon>Araneoidea</taxon>
        <taxon>Nephilidae</taxon>
        <taxon>Nephila</taxon>
    </lineage>
</organism>
<dbReference type="AlphaFoldDB" id="A0A8X6U5I1"/>
<dbReference type="OrthoDB" id="6436924at2759"/>
<evidence type="ECO:0000313" key="1">
    <source>
        <dbReference type="EMBL" id="GFT82700.1"/>
    </source>
</evidence>
<accession>A0A8X6U5I1</accession>
<gene>
    <name evidence="1" type="primary">AVEN_153125_1</name>
    <name evidence="1" type="ORF">NPIL_484611</name>
</gene>
<dbReference type="Proteomes" id="UP000887013">
    <property type="component" value="Unassembled WGS sequence"/>
</dbReference>
<protein>
    <submittedName>
        <fullName evidence="1">Uncharacterized protein</fullName>
    </submittedName>
</protein>
<keyword evidence="2" id="KW-1185">Reference proteome</keyword>
<evidence type="ECO:0000313" key="2">
    <source>
        <dbReference type="Proteomes" id="UP000887013"/>
    </source>
</evidence>
<dbReference type="EMBL" id="BMAW01072403">
    <property type="protein sequence ID" value="GFT82700.1"/>
    <property type="molecule type" value="Genomic_DNA"/>
</dbReference>
<comment type="caution">
    <text evidence="1">The sequence shown here is derived from an EMBL/GenBank/DDBJ whole genome shotgun (WGS) entry which is preliminary data.</text>
</comment>